<dbReference type="InterPro" id="IPR013767">
    <property type="entry name" value="PAS_fold"/>
</dbReference>
<dbReference type="Pfam" id="PF08446">
    <property type="entry name" value="PAS_2"/>
    <property type="match status" value="1"/>
</dbReference>
<evidence type="ECO:0000256" key="7">
    <source>
        <dbReference type="ARBA" id="ARBA00023170"/>
    </source>
</evidence>
<dbReference type="GO" id="GO:0000155">
    <property type="term" value="F:phosphorelay sensor kinase activity"/>
    <property type="evidence" value="ECO:0007669"/>
    <property type="project" value="InterPro"/>
</dbReference>
<dbReference type="PROSITE" id="PS50109">
    <property type="entry name" value="HIS_KIN"/>
    <property type="match status" value="1"/>
</dbReference>
<evidence type="ECO:0000259" key="11">
    <source>
        <dbReference type="PROSITE" id="PS50112"/>
    </source>
</evidence>
<feature type="region of interest" description="Disordered" evidence="8">
    <location>
        <begin position="1"/>
        <end position="32"/>
    </location>
</feature>
<evidence type="ECO:0000256" key="8">
    <source>
        <dbReference type="SAM" id="MobiDB-lite"/>
    </source>
</evidence>
<dbReference type="CDD" id="cd00130">
    <property type="entry name" value="PAS"/>
    <property type="match status" value="2"/>
</dbReference>
<keyword evidence="4" id="KW-0157">Chromophore</keyword>
<dbReference type="InterPro" id="IPR035965">
    <property type="entry name" value="PAS-like_dom_sf"/>
</dbReference>
<dbReference type="GO" id="GO:0009584">
    <property type="term" value="P:detection of visible light"/>
    <property type="evidence" value="ECO:0007669"/>
    <property type="project" value="InterPro"/>
</dbReference>
<feature type="domain" description="PAS" evidence="11">
    <location>
        <begin position="594"/>
        <end position="665"/>
    </location>
</feature>
<keyword evidence="2" id="KW-0600">Photoreceptor protein</keyword>
<dbReference type="InterPro" id="IPR005467">
    <property type="entry name" value="His_kinase_dom"/>
</dbReference>
<dbReference type="PROSITE" id="PS50112">
    <property type="entry name" value="PAS"/>
    <property type="match status" value="2"/>
</dbReference>
<sequence length="1105" mass="123801">MDSNSRGTKTKKNSPSTSSTNNKKNKANDQYNEDANLLADFESSSKSGTSFNYPELIHSAKIPVPEQQISAYLTKIQRGGFIQSFGCMITIEEPSFRIIAYSENTIRILNILNDRTNDSEYQILLGLDARTFFTHSSGDSLTKATASLDISLSNPVLVHSVSTQSPFYAILHRNDVGTVIDFEPVLSGDPAFSVAGSMQSQRFAVQAISRLQSVPGGDIGVACDTLVEDVRVLTGYDRVMVYKFYEDEHGEVISEIRRSDLEPYLGLHYPATDIPQAARFLFQQNRVRMIYDCHSDPVPIIQSQELKQPLLLVNSTLRSPHACHTQYMANMGSIASLVMAILINENGSLKLWGLVACHHCSPRYVPFPLRYACEFLIQAFGLHLHRELILVSQLEEKKTLKTQTLLCDMLLRDVPFGIVTKSPNIMDLVKCDGAALYYDGKCQLLGVTPNEKQIQDIADWLLTYDSESTGFTTDSLVDAGYPGAELLLDVVCGMATVRINSTDFLFWFRSRTEKVVKWGGAKHHLEDKDNDGKMHPRSSFKAFLEEVKYRSLPWELLEMNAIHSLQLIMRGQSGTGMSIERQLMTERVDELRSVASKMVNLIETAIVPVIAVDSDGNVNGWNTKVAELTGLPDNGALGKSLINELVHEESRETVDNHLSRALQGEESKNVQIKLRTFGSQQQNEAVYIVANACTTKNCTGNVIGVSFMGQDVTKEKALMDKFIRLQGDYKAIIQSLDPLIPPIFASDENACCCEWNTAMEKLTGWTKGEAIGKILAGEIFGKLCQLKDQGAITEFMILLYQAICSHVTLKFPFAFFDKRGKYCKFVLTANKRVDMEGNIIGCFCFLQMAVPNLIQDVQNQQERKCLARLKELAYIQEETKAPLGGVRFAHRLLESSSLSDQMKRLLKTSDACEKQMVKIIEDCSLESIEKRSMELHKDWFSLGIAMDAIISQVMILLTEKKLQLNYEISEKTKVLSIYGDQIRLQQLLTAFLLHLVHHAPSSPEGWVNIEVELNSVLYQDSGPVLQLQFRLAHPGEGLPPELVQDMVSGGTLWSSPEGVGLSLSRKLLRMMNGQIRYIREPTKCFFLIHIKFPTTWETCLQSNDV</sequence>
<evidence type="ECO:0000313" key="13">
    <source>
        <dbReference type="Proteomes" id="UP000316621"/>
    </source>
</evidence>
<dbReference type="InterPro" id="IPR043150">
    <property type="entry name" value="Phytochrome_PHY_sf"/>
</dbReference>
<evidence type="ECO:0000256" key="4">
    <source>
        <dbReference type="ARBA" id="ARBA00022991"/>
    </source>
</evidence>
<dbReference type="GO" id="GO:0009881">
    <property type="term" value="F:photoreceptor activity"/>
    <property type="evidence" value="ECO:0007669"/>
    <property type="project" value="UniProtKB-KW"/>
</dbReference>
<dbReference type="SMART" id="SM00091">
    <property type="entry name" value="PAS"/>
    <property type="match status" value="2"/>
</dbReference>
<feature type="compositionally biased region" description="Low complexity" evidence="8">
    <location>
        <begin position="13"/>
        <end position="22"/>
    </location>
</feature>
<dbReference type="Gene3D" id="3.30.565.10">
    <property type="entry name" value="Histidine kinase-like ATPase, C-terminal domain"/>
    <property type="match status" value="1"/>
</dbReference>
<dbReference type="InterPro" id="IPR003018">
    <property type="entry name" value="GAF"/>
</dbReference>
<dbReference type="PROSITE" id="PS50046">
    <property type="entry name" value="PHYTOCHROME_2"/>
    <property type="match status" value="1"/>
</dbReference>
<dbReference type="FunFam" id="3.30.450.270:FF:000001">
    <property type="entry name" value="Phytochrome"/>
    <property type="match status" value="1"/>
</dbReference>
<dbReference type="Pfam" id="PF02518">
    <property type="entry name" value="HATPase_c"/>
    <property type="match status" value="1"/>
</dbReference>
<dbReference type="Pfam" id="PF00360">
    <property type="entry name" value="PHY"/>
    <property type="match status" value="1"/>
</dbReference>
<dbReference type="SMART" id="SM00065">
    <property type="entry name" value="GAF"/>
    <property type="match status" value="1"/>
</dbReference>
<reference evidence="12 13" key="1">
    <citation type="journal article" date="2018" name="Science">
        <title>The opium poppy genome and morphinan production.</title>
        <authorList>
            <person name="Guo L."/>
            <person name="Winzer T."/>
            <person name="Yang X."/>
            <person name="Li Y."/>
            <person name="Ning Z."/>
            <person name="He Z."/>
            <person name="Teodor R."/>
            <person name="Lu Y."/>
            <person name="Bowser T.A."/>
            <person name="Graham I.A."/>
            <person name="Ye K."/>
        </authorList>
    </citation>
    <scope>NUCLEOTIDE SEQUENCE [LARGE SCALE GENOMIC DNA]</scope>
    <source>
        <strain evidence="13">cv. HN1</strain>
        <tissue evidence="12">Leaves</tissue>
    </source>
</reference>
<dbReference type="Pfam" id="PF01590">
    <property type="entry name" value="GAF"/>
    <property type="match status" value="1"/>
</dbReference>
<proteinExistence type="inferred from homology"/>
<dbReference type="Gene3D" id="3.30.450.40">
    <property type="match status" value="1"/>
</dbReference>
<keyword evidence="7" id="KW-0675">Receptor</keyword>
<dbReference type="InterPro" id="IPR036890">
    <property type="entry name" value="HATPase_C_sf"/>
</dbReference>
<dbReference type="SUPFAM" id="SSF55874">
    <property type="entry name" value="ATPase domain of HSP90 chaperone/DNA topoisomerase II/histidine kinase"/>
    <property type="match status" value="1"/>
</dbReference>
<dbReference type="Gene3D" id="3.30.450.270">
    <property type="match status" value="1"/>
</dbReference>
<dbReference type="PANTHER" id="PTHR47876:SF3">
    <property type="entry name" value="PHYTOCHROME 1"/>
    <property type="match status" value="1"/>
</dbReference>
<dbReference type="SMART" id="SM00387">
    <property type="entry name" value="HATPase_c"/>
    <property type="match status" value="1"/>
</dbReference>
<dbReference type="SUPFAM" id="SSF55781">
    <property type="entry name" value="GAF domain-like"/>
    <property type="match status" value="2"/>
</dbReference>
<feature type="domain" description="Phytochrome chromophore attachment site" evidence="9">
    <location>
        <begin position="218"/>
        <end position="378"/>
    </location>
</feature>
<dbReference type="Gramene" id="RZC67659">
    <property type="protein sequence ID" value="RZC67659"/>
    <property type="gene ID" value="C5167_011349"/>
</dbReference>
<dbReference type="InterPro" id="IPR000014">
    <property type="entry name" value="PAS"/>
</dbReference>
<evidence type="ECO:0000313" key="12">
    <source>
        <dbReference type="EMBL" id="RZC67659.1"/>
    </source>
</evidence>
<dbReference type="PROSITE" id="PS00245">
    <property type="entry name" value="PHYTOCHROME_1"/>
    <property type="match status" value="1"/>
</dbReference>
<dbReference type="PANTHER" id="PTHR47876">
    <property type="entry name" value="OS08G0260000 PROTEIN"/>
    <property type="match status" value="1"/>
</dbReference>
<dbReference type="Pfam" id="PF00989">
    <property type="entry name" value="PAS"/>
    <property type="match status" value="2"/>
</dbReference>
<gene>
    <name evidence="12" type="ORF">C5167_011349</name>
</gene>
<dbReference type="SUPFAM" id="SSF55785">
    <property type="entry name" value="PYP-like sensor domain (PAS domain)"/>
    <property type="match status" value="3"/>
</dbReference>
<evidence type="ECO:0000259" key="9">
    <source>
        <dbReference type="PROSITE" id="PS50046"/>
    </source>
</evidence>
<keyword evidence="13" id="KW-1185">Reference proteome</keyword>
<evidence type="ECO:0000256" key="2">
    <source>
        <dbReference type="ARBA" id="ARBA00022543"/>
    </source>
</evidence>
<keyword evidence="6" id="KW-0804">Transcription</keyword>
<dbReference type="InterPro" id="IPR013516">
    <property type="entry name" value="Phyto_chromo_BS"/>
</dbReference>
<evidence type="ECO:0000256" key="5">
    <source>
        <dbReference type="ARBA" id="ARBA00023015"/>
    </source>
</evidence>
<dbReference type="InterPro" id="IPR003594">
    <property type="entry name" value="HATPase_dom"/>
</dbReference>
<name>A0A4Y7K6U4_PAPSO</name>
<dbReference type="OMA" id="GHEDKNI"/>
<dbReference type="InterPro" id="IPR013515">
    <property type="entry name" value="Phytochrome_cen-reg"/>
</dbReference>
<evidence type="ECO:0000256" key="3">
    <source>
        <dbReference type="ARBA" id="ARBA00022606"/>
    </source>
</evidence>
<dbReference type="AlphaFoldDB" id="A0A4Y7K6U4"/>
<evidence type="ECO:0008006" key="14">
    <source>
        <dbReference type="Google" id="ProtNLM"/>
    </source>
</evidence>
<dbReference type="Proteomes" id="UP000316621">
    <property type="component" value="Chromosome 6"/>
</dbReference>
<feature type="domain" description="PAS" evidence="11">
    <location>
        <begin position="728"/>
        <end position="780"/>
    </location>
</feature>
<dbReference type="STRING" id="3469.A0A4Y7K6U4"/>
<organism evidence="12 13">
    <name type="scientific">Papaver somniferum</name>
    <name type="common">Opium poppy</name>
    <dbReference type="NCBI Taxonomy" id="3469"/>
    <lineage>
        <taxon>Eukaryota</taxon>
        <taxon>Viridiplantae</taxon>
        <taxon>Streptophyta</taxon>
        <taxon>Embryophyta</taxon>
        <taxon>Tracheophyta</taxon>
        <taxon>Spermatophyta</taxon>
        <taxon>Magnoliopsida</taxon>
        <taxon>Ranunculales</taxon>
        <taxon>Papaveraceae</taxon>
        <taxon>Papaveroideae</taxon>
        <taxon>Papaver</taxon>
    </lineage>
</organism>
<dbReference type="PRINTS" id="PR01033">
    <property type="entry name" value="PHYTOCHROME"/>
</dbReference>
<feature type="domain" description="Histidine kinase" evidence="10">
    <location>
        <begin position="874"/>
        <end position="1096"/>
    </location>
</feature>
<dbReference type="SMART" id="SM00388">
    <property type="entry name" value="HisKA"/>
    <property type="match status" value="1"/>
</dbReference>
<keyword evidence="3" id="KW-0716">Sensory transduction</keyword>
<dbReference type="InterPro" id="IPR013654">
    <property type="entry name" value="PAS_2"/>
</dbReference>
<keyword evidence="5" id="KW-0805">Transcription regulation</keyword>
<dbReference type="GO" id="GO:0006355">
    <property type="term" value="P:regulation of DNA-templated transcription"/>
    <property type="evidence" value="ECO:0007669"/>
    <property type="project" value="InterPro"/>
</dbReference>
<evidence type="ECO:0000256" key="6">
    <source>
        <dbReference type="ARBA" id="ARBA00023163"/>
    </source>
</evidence>
<evidence type="ECO:0000256" key="1">
    <source>
        <dbReference type="ARBA" id="ARBA00008235"/>
    </source>
</evidence>
<accession>A0A4Y7K6U4</accession>
<evidence type="ECO:0000259" key="10">
    <source>
        <dbReference type="PROSITE" id="PS50109"/>
    </source>
</evidence>
<dbReference type="NCBIfam" id="TIGR00229">
    <property type="entry name" value="sensory_box"/>
    <property type="match status" value="1"/>
</dbReference>
<dbReference type="Pfam" id="PF00512">
    <property type="entry name" value="HisKA"/>
    <property type="match status" value="1"/>
</dbReference>
<dbReference type="EMBL" id="CM010720">
    <property type="protein sequence ID" value="RZC67659.1"/>
    <property type="molecule type" value="Genomic_DNA"/>
</dbReference>
<dbReference type="Gene3D" id="3.30.450.20">
    <property type="entry name" value="PAS domain"/>
    <property type="match status" value="3"/>
</dbReference>
<dbReference type="InterPro" id="IPR016132">
    <property type="entry name" value="Phyto_chromo_attachment"/>
</dbReference>
<comment type="similarity">
    <text evidence="1">Belongs to the phytochrome family.</text>
</comment>
<dbReference type="InterPro" id="IPR003661">
    <property type="entry name" value="HisK_dim/P_dom"/>
</dbReference>
<dbReference type="InterPro" id="IPR001294">
    <property type="entry name" value="Phytochrome"/>
</dbReference>
<protein>
    <recommendedName>
        <fullName evidence="14">Phytochrome</fullName>
    </recommendedName>
</protein>
<dbReference type="InterPro" id="IPR029016">
    <property type="entry name" value="GAF-like_dom_sf"/>
</dbReference>